<evidence type="ECO:0000256" key="5">
    <source>
        <dbReference type="ARBA" id="ARBA00022741"/>
    </source>
</evidence>
<dbReference type="Pfam" id="PF01687">
    <property type="entry name" value="Flavokinase"/>
    <property type="match status" value="1"/>
</dbReference>
<keyword evidence="5" id="KW-0547">Nucleotide-binding</keyword>
<dbReference type="GO" id="GO:0005524">
    <property type="term" value="F:ATP binding"/>
    <property type="evidence" value="ECO:0007669"/>
    <property type="project" value="UniProtKB-KW"/>
</dbReference>
<dbReference type="AlphaFoldDB" id="A0A510G8J5"/>
<keyword evidence="10" id="KW-1185">Reference proteome</keyword>
<comment type="catalytic activity">
    <reaction evidence="7">
        <text>riboflavin + ATP = FMN + ADP + H(+)</text>
        <dbReference type="Rhea" id="RHEA:14357"/>
        <dbReference type="ChEBI" id="CHEBI:15378"/>
        <dbReference type="ChEBI" id="CHEBI:30616"/>
        <dbReference type="ChEBI" id="CHEBI:57986"/>
        <dbReference type="ChEBI" id="CHEBI:58210"/>
        <dbReference type="ChEBI" id="CHEBI:456216"/>
        <dbReference type="EC" id="2.7.1.26"/>
    </reaction>
</comment>
<evidence type="ECO:0000313" key="9">
    <source>
        <dbReference type="EMBL" id="BBJ30955.1"/>
    </source>
</evidence>
<name>A0A510G8J5_9RICK</name>
<dbReference type="InterPro" id="IPR023465">
    <property type="entry name" value="Riboflavin_kinase_dom_sf"/>
</dbReference>
<evidence type="ECO:0000259" key="8">
    <source>
        <dbReference type="SMART" id="SM00904"/>
    </source>
</evidence>
<dbReference type="SUPFAM" id="SSF82114">
    <property type="entry name" value="Riboflavin kinase-like"/>
    <property type="match status" value="1"/>
</dbReference>
<dbReference type="PROSITE" id="PS51257">
    <property type="entry name" value="PROKAR_LIPOPROTEIN"/>
    <property type="match status" value="1"/>
</dbReference>
<evidence type="ECO:0000256" key="2">
    <source>
        <dbReference type="ARBA" id="ARBA00022630"/>
    </source>
</evidence>
<keyword evidence="2" id="KW-0285">Flavoprotein</keyword>
<gene>
    <name evidence="9" type="ORF">RAS_00640</name>
</gene>
<dbReference type="SMART" id="SM00904">
    <property type="entry name" value="Flavokinase"/>
    <property type="match status" value="1"/>
</dbReference>
<dbReference type="GO" id="GO:0009231">
    <property type="term" value="P:riboflavin biosynthetic process"/>
    <property type="evidence" value="ECO:0007669"/>
    <property type="project" value="InterPro"/>
</dbReference>
<keyword evidence="6" id="KW-0067">ATP-binding</keyword>
<evidence type="ECO:0000256" key="4">
    <source>
        <dbReference type="ARBA" id="ARBA00022679"/>
    </source>
</evidence>
<evidence type="ECO:0000256" key="7">
    <source>
        <dbReference type="ARBA" id="ARBA00047880"/>
    </source>
</evidence>
<dbReference type="Proteomes" id="UP000321183">
    <property type="component" value="Chromosome"/>
</dbReference>
<proteinExistence type="predicted"/>
<dbReference type="Gene3D" id="2.40.30.30">
    <property type="entry name" value="Riboflavin kinase-like"/>
    <property type="match status" value="1"/>
</dbReference>
<dbReference type="GO" id="GO:0008531">
    <property type="term" value="F:riboflavin kinase activity"/>
    <property type="evidence" value="ECO:0007669"/>
    <property type="project" value="UniProtKB-EC"/>
</dbReference>
<dbReference type="KEGG" id="ras:RAS_00640"/>
<evidence type="ECO:0000313" key="10">
    <source>
        <dbReference type="Proteomes" id="UP000321183"/>
    </source>
</evidence>
<evidence type="ECO:0000256" key="3">
    <source>
        <dbReference type="ARBA" id="ARBA00022643"/>
    </source>
</evidence>
<dbReference type="EMBL" id="AP019563">
    <property type="protein sequence ID" value="BBJ30955.1"/>
    <property type="molecule type" value="Genomic_DNA"/>
</dbReference>
<sequence length="144" mass="16927">MNFRIIISIIFYIFILSSCSNKKIDNSNFFQGVVIEGKREARQLDIPMANISIIPYSIGEGVYSCNVVVKSKRFNAMCYYSTERPTVLEAHIFGFYKDLYNQKISIYLKNFIRKPVKNISFEQVKLLIKQDIKSCYEDFNNIRY</sequence>
<dbReference type="EC" id="2.7.1.26" evidence="1"/>
<dbReference type="InterPro" id="IPR015865">
    <property type="entry name" value="Riboflavin_kinase_bac/euk"/>
</dbReference>
<dbReference type="RefSeq" id="WP_147141270.1">
    <property type="nucleotide sequence ID" value="NZ_AP019563.1"/>
</dbReference>
<evidence type="ECO:0000256" key="1">
    <source>
        <dbReference type="ARBA" id="ARBA00012105"/>
    </source>
</evidence>
<evidence type="ECO:0000256" key="6">
    <source>
        <dbReference type="ARBA" id="ARBA00022840"/>
    </source>
</evidence>
<accession>A0A510G8J5</accession>
<keyword evidence="4" id="KW-0808">Transferase</keyword>
<feature type="domain" description="Riboflavin kinase" evidence="8">
    <location>
        <begin position="29"/>
        <end position="140"/>
    </location>
</feature>
<reference evidence="9 10" key="1">
    <citation type="submission" date="2019-04" db="EMBL/GenBank/DDBJ databases">
        <title>Draft genome sequence of Rickettsia asiatica Maytaro1284.</title>
        <authorList>
            <person name="Thu M."/>
            <person name="Qiu Y."/>
            <person name="Nakao R."/>
        </authorList>
    </citation>
    <scope>NUCLEOTIDE SEQUENCE [LARGE SCALE GENOMIC DNA]</scope>
    <source>
        <strain evidence="9 10">Maytaro1284</strain>
    </source>
</reference>
<keyword evidence="3" id="KW-0288">FMN</keyword>
<organism evidence="9 10">
    <name type="scientific">Rickettsia asiatica</name>
    <dbReference type="NCBI Taxonomy" id="238800"/>
    <lineage>
        <taxon>Bacteria</taxon>
        <taxon>Pseudomonadati</taxon>
        <taxon>Pseudomonadota</taxon>
        <taxon>Alphaproteobacteria</taxon>
        <taxon>Rickettsiales</taxon>
        <taxon>Rickettsiaceae</taxon>
        <taxon>Rickettsieae</taxon>
        <taxon>Rickettsia</taxon>
        <taxon>spotted fever group</taxon>
    </lineage>
</organism>
<protein>
    <recommendedName>
        <fullName evidence="1">riboflavin kinase</fullName>
        <ecNumber evidence="1">2.7.1.26</ecNumber>
    </recommendedName>
</protein>